<name>A0A1I5NYN4_9PSED</name>
<reference evidence="2" key="1">
    <citation type="submission" date="2016-10" db="EMBL/GenBank/DDBJ databases">
        <authorList>
            <person name="Varghese N."/>
            <person name="Submissions S."/>
        </authorList>
    </citation>
    <scope>NUCLEOTIDE SEQUENCE [LARGE SCALE GENOMIC DNA]</scope>
    <source>
        <strain evidence="2">DSM 17834</strain>
    </source>
</reference>
<evidence type="ECO:0000313" key="2">
    <source>
        <dbReference type="Proteomes" id="UP000198784"/>
    </source>
</evidence>
<dbReference type="AlphaFoldDB" id="A0A1I5NYN4"/>
<keyword evidence="2" id="KW-1185">Reference proteome</keyword>
<dbReference type="EMBL" id="FOWX01000007">
    <property type="protein sequence ID" value="SFP26361.1"/>
    <property type="molecule type" value="Genomic_DNA"/>
</dbReference>
<accession>A0A1I5NYN4</accession>
<sequence>MCRGSKFEFAPHQARRFKDGFGISRVKAGGHAKVMTQMMFAVLALTVD</sequence>
<dbReference type="Proteomes" id="UP000198784">
    <property type="component" value="Unassembled WGS sequence"/>
</dbReference>
<proteinExistence type="predicted"/>
<gene>
    <name evidence="1" type="ORF">SAMN05216190_107124</name>
</gene>
<protein>
    <submittedName>
        <fullName evidence="1">Uncharacterized protein</fullName>
    </submittedName>
</protein>
<organism evidence="1 2">
    <name type="scientific">Pseudomonas borbori</name>
    <dbReference type="NCBI Taxonomy" id="289003"/>
    <lineage>
        <taxon>Bacteria</taxon>
        <taxon>Pseudomonadati</taxon>
        <taxon>Pseudomonadota</taxon>
        <taxon>Gammaproteobacteria</taxon>
        <taxon>Pseudomonadales</taxon>
        <taxon>Pseudomonadaceae</taxon>
        <taxon>Pseudomonas</taxon>
    </lineage>
</organism>
<evidence type="ECO:0000313" key="1">
    <source>
        <dbReference type="EMBL" id="SFP26361.1"/>
    </source>
</evidence>
<dbReference type="RefSeq" id="WP_170862173.1">
    <property type="nucleotide sequence ID" value="NZ_FOWX01000007.1"/>
</dbReference>